<keyword evidence="2" id="KW-0378">Hydrolase</keyword>
<dbReference type="GO" id="GO:0016787">
    <property type="term" value="F:hydrolase activity"/>
    <property type="evidence" value="ECO:0007669"/>
    <property type="project" value="UniProtKB-KW"/>
</dbReference>
<accession>S7TEM5</accession>
<dbReference type="AlphaFoldDB" id="S7TEM5"/>
<dbReference type="Proteomes" id="UP000014975">
    <property type="component" value="Unassembled WGS sequence"/>
</dbReference>
<keyword evidence="3" id="KW-1185">Reference proteome</keyword>
<dbReference type="PANTHER" id="PTHR43155:SF2">
    <property type="entry name" value="CYCLIC DI-GMP PHOSPHODIESTERASE PA4108"/>
    <property type="match status" value="1"/>
</dbReference>
<dbReference type="InterPro" id="IPR003607">
    <property type="entry name" value="HD/PDEase_dom"/>
</dbReference>
<gene>
    <name evidence="2" type="ORF">dsat_2504</name>
</gene>
<evidence type="ECO:0000259" key="1">
    <source>
        <dbReference type="PROSITE" id="PS51832"/>
    </source>
</evidence>
<proteinExistence type="predicted"/>
<sequence>MASKKLTDVPDHLNEEYYQISPDILESFSKFRPPLDIFRFKEEVARIEPFYRVGERLDKERIDELARLTREGFSFVSRVDHPVYVKHIAHQLDLVLVDKNLKEREIADIFAEALGMRLEGFFEQPVKAALDRLNEDLMVLTEYLWNDVYRIRALLRRLRREHTLANHALNCGLVGLGLFLKINESEIGKEITRKTFDHVTLGLFLHDLGMSKIPLFIRNKTQALSRDEQQKILNHTLVGREMLSKLDLRYKEVEACLGEHHERLDGSGYPQKLKGREISPLGRLCAVVDSYCAMITDRAHAKAMEPAEAAKILAEDQRRYDPRFTLPLQAMVLAGR</sequence>
<dbReference type="Pfam" id="PF13487">
    <property type="entry name" value="HD_5"/>
    <property type="match status" value="1"/>
</dbReference>
<reference evidence="2 3" key="1">
    <citation type="journal article" date="2013" name="Genome Announc.">
        <title>Draft genome sequences for three mercury-methylating, sulfate-reducing bacteria.</title>
        <authorList>
            <person name="Brown S.D."/>
            <person name="Hurt R.A.Jr."/>
            <person name="Gilmour C.C."/>
            <person name="Elias D.A."/>
        </authorList>
    </citation>
    <scope>NUCLEOTIDE SEQUENCE [LARGE SCALE GENOMIC DNA]</scope>
    <source>
        <strain evidence="2 3">DSM 16529</strain>
    </source>
</reference>
<dbReference type="PANTHER" id="PTHR43155">
    <property type="entry name" value="CYCLIC DI-GMP PHOSPHODIESTERASE PA4108-RELATED"/>
    <property type="match status" value="1"/>
</dbReference>
<dbReference type="SUPFAM" id="SSF109604">
    <property type="entry name" value="HD-domain/PDEase-like"/>
    <property type="match status" value="1"/>
</dbReference>
<dbReference type="STRING" id="1121439.dsat_2504"/>
<name>S7TEM5_9BACT</name>
<dbReference type="OrthoDB" id="9776628at2"/>
<comment type="caution">
    <text evidence="2">The sequence shown here is derived from an EMBL/GenBank/DDBJ whole genome shotgun (WGS) entry which is preliminary data.</text>
</comment>
<evidence type="ECO:0000313" key="3">
    <source>
        <dbReference type="Proteomes" id="UP000014975"/>
    </source>
</evidence>
<dbReference type="RefSeq" id="WP_020886390.1">
    <property type="nucleotide sequence ID" value="NZ_ATHI01000005.1"/>
</dbReference>
<dbReference type="EMBL" id="ATHI01000005">
    <property type="protein sequence ID" value="EPR35141.1"/>
    <property type="molecule type" value="Genomic_DNA"/>
</dbReference>
<dbReference type="CDD" id="cd00077">
    <property type="entry name" value="HDc"/>
    <property type="match status" value="1"/>
</dbReference>
<dbReference type="PROSITE" id="PS51832">
    <property type="entry name" value="HD_GYP"/>
    <property type="match status" value="1"/>
</dbReference>
<protein>
    <submittedName>
        <fullName evidence="2">Putative metal dependent phosphohydrolase</fullName>
    </submittedName>
</protein>
<evidence type="ECO:0000313" key="2">
    <source>
        <dbReference type="EMBL" id="EPR35141.1"/>
    </source>
</evidence>
<organism evidence="2 3">
    <name type="scientific">Alkalidesulfovibrio alkalitolerans DSM 16529</name>
    <dbReference type="NCBI Taxonomy" id="1121439"/>
    <lineage>
        <taxon>Bacteria</taxon>
        <taxon>Pseudomonadati</taxon>
        <taxon>Thermodesulfobacteriota</taxon>
        <taxon>Desulfovibrionia</taxon>
        <taxon>Desulfovibrionales</taxon>
        <taxon>Desulfovibrionaceae</taxon>
        <taxon>Alkalidesulfovibrio</taxon>
    </lineage>
</organism>
<dbReference type="PATRIC" id="fig|1121439.3.peg.903"/>
<dbReference type="InterPro" id="IPR037522">
    <property type="entry name" value="HD_GYP_dom"/>
</dbReference>
<dbReference type="Gene3D" id="1.10.3210.10">
    <property type="entry name" value="Hypothetical protein af1432"/>
    <property type="match status" value="1"/>
</dbReference>
<feature type="domain" description="HD-GYP" evidence="1">
    <location>
        <begin position="147"/>
        <end position="336"/>
    </location>
</feature>
<dbReference type="eggNOG" id="COG2206">
    <property type="taxonomic scope" value="Bacteria"/>
</dbReference>